<feature type="coiled-coil region" evidence="1">
    <location>
        <begin position="249"/>
        <end position="310"/>
    </location>
</feature>
<organism evidence="3 4">
    <name type="scientific">Leucobacter rhizosphaerae</name>
    <dbReference type="NCBI Taxonomy" id="2932245"/>
    <lineage>
        <taxon>Bacteria</taxon>
        <taxon>Bacillati</taxon>
        <taxon>Actinomycetota</taxon>
        <taxon>Actinomycetes</taxon>
        <taxon>Micrococcales</taxon>
        <taxon>Microbacteriaceae</taxon>
        <taxon>Leucobacter</taxon>
    </lineage>
</organism>
<dbReference type="SMART" id="SM00974">
    <property type="entry name" value="T5orf172"/>
    <property type="match status" value="1"/>
</dbReference>
<evidence type="ECO:0000313" key="3">
    <source>
        <dbReference type="EMBL" id="UOQ58993.1"/>
    </source>
</evidence>
<feature type="domain" description="Bacteriophage T5 Orf172 DNA-binding" evidence="2">
    <location>
        <begin position="353"/>
        <end position="436"/>
    </location>
</feature>
<proteinExistence type="predicted"/>
<feature type="coiled-coil region" evidence="1">
    <location>
        <begin position="100"/>
        <end position="127"/>
    </location>
</feature>
<reference evidence="3 4" key="1">
    <citation type="submission" date="2022-04" db="EMBL/GenBank/DDBJ databases">
        <title>Leucobacter sp. isolated from rhizosphere of onion.</title>
        <authorList>
            <person name="Won M."/>
            <person name="Lee C.-M."/>
            <person name="Woen H.-Y."/>
            <person name="Kwon S.-W."/>
        </authorList>
    </citation>
    <scope>NUCLEOTIDE SEQUENCE [LARGE SCALE GENOMIC DNA]</scope>
    <source>
        <strain evidence="3 4">H25R-14</strain>
    </source>
</reference>
<dbReference type="InterPro" id="IPR018929">
    <property type="entry name" value="DUF2510"/>
</dbReference>
<dbReference type="InterPro" id="IPR018306">
    <property type="entry name" value="Phage_T5_Orf172_DNA-bd"/>
</dbReference>
<sequence>MTQTPAGWYPNPDANRPGTVRWWDGNTWTEHEHTDFSTIEASKLSKREARDMIAHAQQSIHGLESIVNKHGLRKYEDFTLWRQERIDALNKFQADIDQDVARLTQERDGVQAELDALREEVVTLTATRDFQDVGLFDYEHPADASTKLATELEAVRMKIKSAIRNDYAASMADGFLFNNSAAQGKRLSNALKKLLLRAYNAEAENAIKTTKAGNLATAQARLSKAAEQIARNGKMIDLQITDHFHHLRLKEIELANRHLKALQQEKELEREHRAELREQRKAELELKKEQERLEKEKTHYQSTLDALRAKGDDEGVERMLAKLADVERAIEDVDYRAANIRAGYVYVISNVGSFGPDVVKIGMTRRLEPMDRVRELGDASVPFRFDVHALFFADDAVSIENMLHKEFSQDRINQVNLRREYFKTTPEQVLEALKQHNVEVLEFTIDPAAEEFRESQSIRAVLTSEPAAV</sequence>
<dbReference type="InterPro" id="IPR025280">
    <property type="entry name" value="SNIPE"/>
</dbReference>
<dbReference type="Proteomes" id="UP000831775">
    <property type="component" value="Chromosome"/>
</dbReference>
<dbReference type="Pfam" id="PF10708">
    <property type="entry name" value="DUF2510"/>
    <property type="match status" value="1"/>
</dbReference>
<evidence type="ECO:0000259" key="2">
    <source>
        <dbReference type="SMART" id="SM00974"/>
    </source>
</evidence>
<keyword evidence="4" id="KW-1185">Reference proteome</keyword>
<dbReference type="Pfam" id="PF13455">
    <property type="entry name" value="MUG113"/>
    <property type="match status" value="1"/>
</dbReference>
<gene>
    <name evidence="3" type="ORF">MUN76_07895</name>
</gene>
<dbReference type="RefSeq" id="WP_244683788.1">
    <property type="nucleotide sequence ID" value="NZ_CP095043.1"/>
</dbReference>
<accession>A0ABY4FRS1</accession>
<name>A0ABY4FRS1_9MICO</name>
<keyword evidence="1" id="KW-0175">Coiled coil</keyword>
<dbReference type="Pfam" id="PF13250">
    <property type="entry name" value="SNIPE"/>
    <property type="match status" value="1"/>
</dbReference>
<evidence type="ECO:0000256" key="1">
    <source>
        <dbReference type="SAM" id="Coils"/>
    </source>
</evidence>
<dbReference type="EMBL" id="CP095043">
    <property type="protein sequence ID" value="UOQ58993.1"/>
    <property type="molecule type" value="Genomic_DNA"/>
</dbReference>
<evidence type="ECO:0000313" key="4">
    <source>
        <dbReference type="Proteomes" id="UP000831775"/>
    </source>
</evidence>
<protein>
    <submittedName>
        <fullName evidence="3">DUF4041 domain-containing protein</fullName>
    </submittedName>
</protein>